<feature type="region of interest" description="Disordered" evidence="1">
    <location>
        <begin position="75"/>
        <end position="121"/>
    </location>
</feature>
<evidence type="ECO:0000256" key="1">
    <source>
        <dbReference type="SAM" id="MobiDB-lite"/>
    </source>
</evidence>
<keyword evidence="3" id="KW-1185">Reference proteome</keyword>
<dbReference type="EMBL" id="CACVBM020000255">
    <property type="protein sequence ID" value="CAA7016790.1"/>
    <property type="molecule type" value="Genomic_DNA"/>
</dbReference>
<reference evidence="2" key="1">
    <citation type="submission" date="2020-01" db="EMBL/GenBank/DDBJ databases">
        <authorList>
            <person name="Mishra B."/>
        </authorList>
    </citation>
    <scope>NUCLEOTIDE SEQUENCE [LARGE SCALE GENOMIC DNA]</scope>
</reference>
<gene>
    <name evidence="2" type="ORF">MERR_LOCUS4025</name>
</gene>
<evidence type="ECO:0000313" key="2">
    <source>
        <dbReference type="EMBL" id="CAA7016790.1"/>
    </source>
</evidence>
<organism evidence="2 3">
    <name type="scientific">Microthlaspi erraticum</name>
    <dbReference type="NCBI Taxonomy" id="1685480"/>
    <lineage>
        <taxon>Eukaryota</taxon>
        <taxon>Viridiplantae</taxon>
        <taxon>Streptophyta</taxon>
        <taxon>Embryophyta</taxon>
        <taxon>Tracheophyta</taxon>
        <taxon>Spermatophyta</taxon>
        <taxon>Magnoliopsida</taxon>
        <taxon>eudicotyledons</taxon>
        <taxon>Gunneridae</taxon>
        <taxon>Pentapetalae</taxon>
        <taxon>rosids</taxon>
        <taxon>malvids</taxon>
        <taxon>Brassicales</taxon>
        <taxon>Brassicaceae</taxon>
        <taxon>Coluteocarpeae</taxon>
        <taxon>Microthlaspi</taxon>
    </lineage>
</organism>
<feature type="compositionally biased region" description="Low complexity" evidence="1">
    <location>
        <begin position="85"/>
        <end position="96"/>
    </location>
</feature>
<dbReference type="AlphaFoldDB" id="A0A6D2HKU9"/>
<comment type="caution">
    <text evidence="2">The sequence shown here is derived from an EMBL/GenBank/DDBJ whole genome shotgun (WGS) entry which is preliminary data.</text>
</comment>
<proteinExistence type="predicted"/>
<evidence type="ECO:0000313" key="3">
    <source>
        <dbReference type="Proteomes" id="UP000467841"/>
    </source>
</evidence>
<sequence length="121" mass="13157">MLEKGFHPLRTPALSHEQVFQHPCFHFLTCYSFDFNYNLSENGNVSSVIKQQLPGLLSLSTKLLPTVMNLLRKLAEEGQTPSKNSSQTSMHSSAQSEVTTNGESSSSGSSPAKNVPIDTSA</sequence>
<accession>A0A6D2HKU9</accession>
<protein>
    <submittedName>
        <fullName evidence="2">Uncharacterized protein</fullName>
    </submittedName>
</protein>
<name>A0A6D2HKU9_9BRAS</name>
<dbReference type="Proteomes" id="UP000467841">
    <property type="component" value="Unassembled WGS sequence"/>
</dbReference>